<dbReference type="Gene3D" id="3.40.220.10">
    <property type="entry name" value="Leucine Aminopeptidase, subunit E, domain 1"/>
    <property type="match status" value="1"/>
</dbReference>
<dbReference type="PROSITE" id="PS51154">
    <property type="entry name" value="MACRO"/>
    <property type="match status" value="1"/>
</dbReference>
<dbReference type="Proteomes" id="UP001187682">
    <property type="component" value="Unassembled WGS sequence"/>
</dbReference>
<dbReference type="EMBL" id="ONZQ02000005">
    <property type="protein sequence ID" value="SPO01518.1"/>
    <property type="molecule type" value="Genomic_DNA"/>
</dbReference>
<dbReference type="InterPro" id="IPR043472">
    <property type="entry name" value="Macro_dom-like"/>
</dbReference>
<dbReference type="PANTHER" id="PTHR11106:SF27">
    <property type="entry name" value="MACRO DOMAIN-CONTAINING PROTEIN"/>
    <property type="match status" value="1"/>
</dbReference>
<sequence length="212" mass="21945">MPSPPQIPTLPSLYAAARLTPVPRPLFPPSPSINAKISLHQGSIVSVSTAAIVNAANTSLLGGGGVDGAIHSAAGPGLQRECAALHGCPTGSAKITGAHNLPCQKVIHAVGPNYHRLGHAEAEEALRGCYRRSLELAAENACRSVAFSAISTGIYGYPAAEAAKVALGTTREFLGGPDGAKLDRVVFVLFESKDVEAYRDAVPLFFPPAETQ</sequence>
<dbReference type="AlphaFoldDB" id="A0AAE8MXI1"/>
<dbReference type="Pfam" id="PF01661">
    <property type="entry name" value="Macro"/>
    <property type="match status" value="1"/>
</dbReference>
<dbReference type="SUPFAM" id="SSF52949">
    <property type="entry name" value="Macro domain-like"/>
    <property type="match status" value="1"/>
</dbReference>
<evidence type="ECO:0000313" key="3">
    <source>
        <dbReference type="Proteomes" id="UP001187682"/>
    </source>
</evidence>
<dbReference type="PANTHER" id="PTHR11106">
    <property type="entry name" value="GANGLIOSIDE INDUCED DIFFERENTIATION ASSOCIATED PROTEIN 2-RELATED"/>
    <property type="match status" value="1"/>
</dbReference>
<dbReference type="CDD" id="cd02908">
    <property type="entry name" value="Macro_OAADPr_deacetylase"/>
    <property type="match status" value="1"/>
</dbReference>
<dbReference type="InterPro" id="IPR002589">
    <property type="entry name" value="Macro_dom"/>
</dbReference>
<evidence type="ECO:0000313" key="2">
    <source>
        <dbReference type="EMBL" id="SPO01518.1"/>
    </source>
</evidence>
<feature type="domain" description="Macro" evidence="1">
    <location>
        <begin position="24"/>
        <end position="206"/>
    </location>
</feature>
<name>A0AAE8MXI1_9PEZI</name>
<organism evidence="2 3">
    <name type="scientific">Cephalotrichum gorgonifer</name>
    <dbReference type="NCBI Taxonomy" id="2041049"/>
    <lineage>
        <taxon>Eukaryota</taxon>
        <taxon>Fungi</taxon>
        <taxon>Dikarya</taxon>
        <taxon>Ascomycota</taxon>
        <taxon>Pezizomycotina</taxon>
        <taxon>Sordariomycetes</taxon>
        <taxon>Hypocreomycetidae</taxon>
        <taxon>Microascales</taxon>
        <taxon>Microascaceae</taxon>
        <taxon>Cephalotrichum</taxon>
    </lineage>
</organism>
<reference evidence="2" key="1">
    <citation type="submission" date="2018-03" db="EMBL/GenBank/DDBJ databases">
        <authorList>
            <person name="Guldener U."/>
        </authorList>
    </citation>
    <scope>NUCLEOTIDE SEQUENCE</scope>
</reference>
<dbReference type="SMART" id="SM00506">
    <property type="entry name" value="A1pp"/>
    <property type="match status" value="1"/>
</dbReference>
<comment type="caution">
    <text evidence="2">The sequence shown here is derived from an EMBL/GenBank/DDBJ whole genome shotgun (WGS) entry which is preliminary data.</text>
</comment>
<gene>
    <name evidence="2" type="ORF">DNG_04191</name>
</gene>
<keyword evidence="3" id="KW-1185">Reference proteome</keyword>
<evidence type="ECO:0000259" key="1">
    <source>
        <dbReference type="PROSITE" id="PS51154"/>
    </source>
</evidence>
<protein>
    <submittedName>
        <fullName evidence="2">Related to hismacro and SEC14 domain-containing proteins</fullName>
    </submittedName>
</protein>
<proteinExistence type="predicted"/>
<accession>A0AAE8MXI1</accession>